<evidence type="ECO:0000259" key="4">
    <source>
        <dbReference type="Pfam" id="PF01055"/>
    </source>
</evidence>
<dbReference type="CDD" id="cd06597">
    <property type="entry name" value="GH31_transferase_CtsY"/>
    <property type="match status" value="1"/>
</dbReference>
<feature type="domain" description="Glycoside hydrolase family 31 TIM barrel" evidence="4">
    <location>
        <begin position="345"/>
        <end position="691"/>
    </location>
</feature>
<comment type="similarity">
    <text evidence="1 2">Belongs to the glycosyl hydrolase 31 family.</text>
</comment>
<keyword evidence="2" id="KW-0326">Glycosidase</keyword>
<evidence type="ECO:0000259" key="7">
    <source>
        <dbReference type="Pfam" id="PF21568"/>
    </source>
</evidence>
<protein>
    <recommendedName>
        <fullName evidence="10">Glycoside hydrolase family 31</fullName>
    </recommendedName>
</protein>
<dbReference type="Pfam" id="PF21568">
    <property type="entry name" value="AIMA-like_N"/>
    <property type="match status" value="2"/>
</dbReference>
<feature type="compositionally biased region" description="Basic and acidic residues" evidence="3">
    <location>
        <begin position="104"/>
        <end position="117"/>
    </location>
</feature>
<dbReference type="InterPro" id="IPR017853">
    <property type="entry name" value="GH"/>
</dbReference>
<dbReference type="SUPFAM" id="SSF74650">
    <property type="entry name" value="Galactose mutarotase-like"/>
    <property type="match status" value="1"/>
</dbReference>
<dbReference type="InterPro" id="IPR048395">
    <property type="entry name" value="Glyco_hydro_31_C"/>
</dbReference>
<dbReference type="RefSeq" id="WP_343948288.1">
    <property type="nucleotide sequence ID" value="NZ_BAAAHQ010000002.1"/>
</dbReference>
<dbReference type="Pfam" id="PF13802">
    <property type="entry name" value="Gal_mutarotas_2"/>
    <property type="match status" value="1"/>
</dbReference>
<dbReference type="InterPro" id="IPR025887">
    <property type="entry name" value="Glyco_hydro_31_N_dom"/>
</dbReference>
<gene>
    <name evidence="8" type="ORF">GCM10009560_07870</name>
</gene>
<evidence type="ECO:0000256" key="1">
    <source>
        <dbReference type="ARBA" id="ARBA00007806"/>
    </source>
</evidence>
<feature type="compositionally biased region" description="Polar residues" evidence="3">
    <location>
        <begin position="118"/>
        <end position="127"/>
    </location>
</feature>
<keyword evidence="2" id="KW-0378">Hydrolase</keyword>
<dbReference type="InterPro" id="IPR048488">
    <property type="entry name" value="AIMA-like_N"/>
</dbReference>
<feature type="domain" description="Glycosyl hydrolase family 31 C-terminal" evidence="6">
    <location>
        <begin position="702"/>
        <end position="785"/>
    </location>
</feature>
<dbReference type="PANTHER" id="PTHR43863:SF2">
    <property type="entry name" value="MALTASE-GLUCOAMYLASE"/>
    <property type="match status" value="1"/>
</dbReference>
<accession>A0ABN1NPY7</accession>
<comment type="caution">
    <text evidence="8">The sequence shown here is derived from an EMBL/GenBank/DDBJ whole genome shotgun (WGS) entry which is preliminary data.</text>
</comment>
<dbReference type="Pfam" id="PF21365">
    <property type="entry name" value="Glyco_hydro_31_3rd"/>
    <property type="match status" value="1"/>
</dbReference>
<dbReference type="SUPFAM" id="SSF51011">
    <property type="entry name" value="Glycosyl hydrolase domain"/>
    <property type="match status" value="1"/>
</dbReference>
<dbReference type="PANTHER" id="PTHR43863">
    <property type="entry name" value="HYDROLASE, PUTATIVE (AFU_ORTHOLOGUE AFUA_1G03140)-RELATED"/>
    <property type="match status" value="1"/>
</dbReference>
<name>A0ABN1NPY7_9ACTN</name>
<dbReference type="SUPFAM" id="SSF51445">
    <property type="entry name" value="(Trans)glycosidases"/>
    <property type="match status" value="1"/>
</dbReference>
<feature type="compositionally biased region" description="Basic and acidic residues" evidence="3">
    <location>
        <begin position="74"/>
        <end position="87"/>
    </location>
</feature>
<dbReference type="InterPro" id="IPR000322">
    <property type="entry name" value="Glyco_hydro_31_TIM"/>
</dbReference>
<proteinExistence type="inferred from homology"/>
<evidence type="ECO:0000256" key="2">
    <source>
        <dbReference type="RuleBase" id="RU361185"/>
    </source>
</evidence>
<evidence type="ECO:0000256" key="3">
    <source>
        <dbReference type="SAM" id="MobiDB-lite"/>
    </source>
</evidence>
<feature type="region of interest" description="Disordered" evidence="3">
    <location>
        <begin position="61"/>
        <end position="135"/>
    </location>
</feature>
<feature type="domain" description="1,3-alpha-isomaltosidase-like N-terminal" evidence="7">
    <location>
        <begin position="121"/>
        <end position="168"/>
    </location>
</feature>
<evidence type="ECO:0000259" key="6">
    <source>
        <dbReference type="Pfam" id="PF21365"/>
    </source>
</evidence>
<dbReference type="InterPro" id="IPR051816">
    <property type="entry name" value="Glycosyl_Hydrolase_31"/>
</dbReference>
<dbReference type="InterPro" id="IPR013780">
    <property type="entry name" value="Glyco_hydro_b"/>
</dbReference>
<feature type="domain" description="Glycoside hydrolase family 31 N-terminal" evidence="5">
    <location>
        <begin position="215"/>
        <end position="292"/>
    </location>
</feature>
<evidence type="ECO:0000313" key="8">
    <source>
        <dbReference type="EMBL" id="GAA0914448.1"/>
    </source>
</evidence>
<dbReference type="Gene3D" id="2.60.40.1180">
    <property type="entry name" value="Golgi alpha-mannosidase II"/>
    <property type="match status" value="1"/>
</dbReference>
<dbReference type="Gene3D" id="3.20.20.80">
    <property type="entry name" value="Glycosidases"/>
    <property type="match status" value="1"/>
</dbReference>
<keyword evidence="9" id="KW-1185">Reference proteome</keyword>
<reference evidence="8 9" key="1">
    <citation type="journal article" date="2019" name="Int. J. Syst. Evol. Microbiol.">
        <title>The Global Catalogue of Microorganisms (GCM) 10K type strain sequencing project: providing services to taxonomists for standard genome sequencing and annotation.</title>
        <authorList>
            <consortium name="The Broad Institute Genomics Platform"/>
            <consortium name="The Broad Institute Genome Sequencing Center for Infectious Disease"/>
            <person name="Wu L."/>
            <person name="Ma J."/>
        </authorList>
    </citation>
    <scope>NUCLEOTIDE SEQUENCE [LARGE SCALE GENOMIC DNA]</scope>
    <source>
        <strain evidence="8 9">JCM 11136</strain>
    </source>
</reference>
<feature type="domain" description="1,3-alpha-isomaltosidase-like N-terminal" evidence="7">
    <location>
        <begin position="8"/>
        <end position="77"/>
    </location>
</feature>
<dbReference type="Gene3D" id="2.60.40.10">
    <property type="entry name" value="Immunoglobulins"/>
    <property type="match status" value="1"/>
</dbReference>
<organism evidence="8 9">
    <name type="scientific">Nonomuraea longicatena</name>
    <dbReference type="NCBI Taxonomy" id="83682"/>
    <lineage>
        <taxon>Bacteria</taxon>
        <taxon>Bacillati</taxon>
        <taxon>Actinomycetota</taxon>
        <taxon>Actinomycetes</taxon>
        <taxon>Streptosporangiales</taxon>
        <taxon>Streptosporangiaceae</taxon>
        <taxon>Nonomuraea</taxon>
    </lineage>
</organism>
<dbReference type="Gene3D" id="2.60.40.1760">
    <property type="entry name" value="glycosyl hydrolase (family 31)"/>
    <property type="match status" value="1"/>
</dbReference>
<dbReference type="CDD" id="cd14752">
    <property type="entry name" value="GH31_N"/>
    <property type="match status" value="1"/>
</dbReference>
<dbReference type="InterPro" id="IPR013783">
    <property type="entry name" value="Ig-like_fold"/>
</dbReference>
<dbReference type="EMBL" id="BAAAHQ010000002">
    <property type="protein sequence ID" value="GAA0914448.1"/>
    <property type="molecule type" value="Genomic_DNA"/>
</dbReference>
<evidence type="ECO:0000259" key="5">
    <source>
        <dbReference type="Pfam" id="PF13802"/>
    </source>
</evidence>
<dbReference type="InterPro" id="IPR011013">
    <property type="entry name" value="Gal_mutarotase_sf_dom"/>
</dbReference>
<evidence type="ECO:0000313" key="9">
    <source>
        <dbReference type="Proteomes" id="UP001501578"/>
    </source>
</evidence>
<sequence length="795" mass="88317">MIRHRPYGSGHPYAVTEDQRIPAEPLAGQPVELRVRASARVVSVVCEWHVDDAAPLALPLSPLGDPARPQAPPSEHHSPAAISERRLSPAAPEQRLSATASPRRYGEEEYGGDRRNENGGQQASQGTPVDGGHLAAAQARAARAAAGAWRVVTAPLEIGRRYRYRFRAVLDGGGTRTTKWFETTAAAWSDTGGKLHVEAPERLGSVRWLADGDRVRRVRFELALRPGEHVVGFGERFDAVDQRGRDLDAVVFEQYKGQGAHGRTYLPMPFALVVGAERSWGLHVATSRRTWYSIGGTPHAEAGADGVLRVEAEVGEDAELAVRVYGGAPAEVLDAFLDEVGRPVELPSWVFRLWASGNEWNTQERVMSEMDRHREHGIPVGALVVEAWSDETTFTAFRGAEYEPSEEPHSYRDFTFPADGPWPDPKGMVEELHARGVKVLLWQIPLQKTRPHPRHQAEVDARQLVERGYGVREADGRPYRNRGWWFPLALMPDLSDEEVRAWWTGKRRYLVDEVGIDGFKTDGGEHAWGHDLRYADGRRGDEGNNLFPVHYARAFGDLLRRCGRAPVTFSRAGFAGSQPHGVFWAGDEDSTWEAFRSSIRAGITASACGIVYWGWDLAGFSGEVPSAELYLRAAGAALFMPIMQYHSEFNGHRLPSRDRTPWNVAERTGDDRVLPVFRRFTQVRERLVPYLSEQAGRAVAGGAPLMRGLFFDHPDDPEIWRFPLQFQLGDALMVAPITSPEISEISVYLPAGDWVDVWSGMPYAGGREVLLKAPIERPPVLCRAGQWAGIRAAFD</sequence>
<dbReference type="Proteomes" id="UP001501578">
    <property type="component" value="Unassembled WGS sequence"/>
</dbReference>
<dbReference type="Pfam" id="PF01055">
    <property type="entry name" value="Glyco_hydro_31_2nd"/>
    <property type="match status" value="1"/>
</dbReference>
<evidence type="ECO:0008006" key="10">
    <source>
        <dbReference type="Google" id="ProtNLM"/>
    </source>
</evidence>